<dbReference type="Pfam" id="PF09998">
    <property type="entry name" value="DUF2239"/>
    <property type="match status" value="1"/>
</dbReference>
<reference evidence="2" key="1">
    <citation type="journal article" date="2020" name="Int. J. Syst. Evol. Microbiol.">
        <title>Alteromonas alba sp. nov., a marine bacterium isolated from the seawater of the West Pacific Ocean.</title>
        <authorList>
            <person name="Sun C."/>
            <person name="Wu Y.-H."/>
            <person name="Xamxidin M."/>
            <person name="Cheng H."/>
            <person name="Xu X.-W."/>
        </authorList>
    </citation>
    <scope>NUCLEOTIDE SEQUENCE [LARGE SCALE GENOMIC DNA]</scope>
    <source>
        <strain evidence="2">190</strain>
    </source>
</reference>
<organism evidence="1 2">
    <name type="scientific">Alteromonas alba</name>
    <dbReference type="NCBI Taxonomy" id="2079529"/>
    <lineage>
        <taxon>Bacteria</taxon>
        <taxon>Pseudomonadati</taxon>
        <taxon>Pseudomonadota</taxon>
        <taxon>Gammaproteobacteria</taxon>
        <taxon>Alteromonadales</taxon>
        <taxon>Alteromonadaceae</taxon>
        <taxon>Alteromonas/Salinimonas group</taxon>
        <taxon>Alteromonas</taxon>
    </lineage>
</organism>
<protein>
    <submittedName>
        <fullName evidence="1">DUF2239 domain-containing protein</fullName>
    </submittedName>
</protein>
<gene>
    <name evidence="1" type="ORF">C6Y40_23825</name>
</gene>
<comment type="caution">
    <text evidence="1">The sequence shown here is derived from an EMBL/GenBank/DDBJ whole genome shotgun (WGS) entry which is preliminary data.</text>
</comment>
<dbReference type="AlphaFoldDB" id="A0A2S9V3V4"/>
<dbReference type="Proteomes" id="UP000238949">
    <property type="component" value="Unassembled WGS sequence"/>
</dbReference>
<evidence type="ECO:0000313" key="1">
    <source>
        <dbReference type="EMBL" id="PRO71065.1"/>
    </source>
</evidence>
<dbReference type="EMBL" id="PVNP01000217">
    <property type="protein sequence ID" value="PRO71065.1"/>
    <property type="molecule type" value="Genomic_DNA"/>
</dbReference>
<accession>A0A2S9V3V4</accession>
<dbReference type="OrthoDB" id="282960at2"/>
<dbReference type="RefSeq" id="WP_105936883.1">
    <property type="nucleotide sequence ID" value="NZ_PVNP01000217.1"/>
</dbReference>
<proteinExistence type="predicted"/>
<sequence>MSSTYIAIHNKSLIAQGELPAVIREALKQFPDAEPYLYKLDNGKRVDIDWRGDAEEVIKRLPAALVPPAKKRGRPKLGVISKEVTLLPEHWEWLSVQRGGASTTLRRLIDSAMSNMTPAQERRIKQDQLYSMMRVFEDEAGFEAASRALYRLDEAAFSQAIGNWPEALQTIYQDKFNRLLSIGNDSHDGTN</sequence>
<keyword evidence="2" id="KW-1185">Reference proteome</keyword>
<evidence type="ECO:0000313" key="2">
    <source>
        <dbReference type="Proteomes" id="UP000238949"/>
    </source>
</evidence>
<dbReference type="InterPro" id="IPR018715">
    <property type="entry name" value="DUF2239"/>
</dbReference>
<name>A0A2S9V3V4_9ALTE</name>